<comment type="caution">
    <text evidence="1">The sequence shown here is derived from an EMBL/GenBank/DDBJ whole genome shotgun (WGS) entry which is preliminary data.</text>
</comment>
<protein>
    <submittedName>
        <fullName evidence="1">Uncharacterized protein</fullName>
    </submittedName>
</protein>
<sequence>MFLKANTNYDGNLLVAALSDEDADRVVSLLVNGKRINIDTPGHDIHYDKPKEFTEVLVSFLKDV</sequence>
<evidence type="ECO:0000313" key="1">
    <source>
        <dbReference type="EMBL" id="MEQ2468075.1"/>
    </source>
</evidence>
<keyword evidence="2" id="KW-1185">Reference proteome</keyword>
<dbReference type="RefSeq" id="WP_349205313.1">
    <property type="nucleotide sequence ID" value="NZ_JBBMFN010000076.1"/>
</dbReference>
<proteinExistence type="predicted"/>
<dbReference type="SUPFAM" id="SSF53474">
    <property type="entry name" value="alpha/beta-Hydrolases"/>
    <property type="match status" value="1"/>
</dbReference>
<organism evidence="1 2">
    <name type="scientific">Niallia hominis</name>
    <dbReference type="NCBI Taxonomy" id="3133173"/>
    <lineage>
        <taxon>Bacteria</taxon>
        <taxon>Bacillati</taxon>
        <taxon>Bacillota</taxon>
        <taxon>Bacilli</taxon>
        <taxon>Bacillales</taxon>
        <taxon>Bacillaceae</taxon>
        <taxon>Niallia</taxon>
    </lineage>
</organism>
<accession>A0ABV1F3W5</accession>
<name>A0ABV1F3W5_9BACI</name>
<evidence type="ECO:0000313" key="2">
    <source>
        <dbReference type="Proteomes" id="UP001465426"/>
    </source>
</evidence>
<reference evidence="1 2" key="1">
    <citation type="submission" date="2024-03" db="EMBL/GenBank/DDBJ databases">
        <title>Human intestinal bacterial collection.</title>
        <authorList>
            <person name="Pauvert C."/>
            <person name="Hitch T.C.A."/>
            <person name="Clavel T."/>
        </authorList>
    </citation>
    <scope>NUCLEOTIDE SEQUENCE [LARGE SCALE GENOMIC DNA]</scope>
    <source>
        <strain evidence="1 2">CLA-SR-H024</strain>
    </source>
</reference>
<dbReference type="EMBL" id="JBBMFN010000076">
    <property type="protein sequence ID" value="MEQ2468075.1"/>
    <property type="molecule type" value="Genomic_DNA"/>
</dbReference>
<gene>
    <name evidence="1" type="ORF">WMO63_20665</name>
</gene>
<dbReference type="InterPro" id="IPR029058">
    <property type="entry name" value="AB_hydrolase_fold"/>
</dbReference>
<dbReference type="Proteomes" id="UP001465426">
    <property type="component" value="Unassembled WGS sequence"/>
</dbReference>